<dbReference type="InterPro" id="IPR037185">
    <property type="entry name" value="EmrE-like"/>
</dbReference>
<dbReference type="GO" id="GO:0016020">
    <property type="term" value="C:membrane"/>
    <property type="evidence" value="ECO:0007669"/>
    <property type="project" value="UniProtKB-SubCell"/>
</dbReference>
<feature type="transmembrane region" description="Helical" evidence="6">
    <location>
        <begin position="228"/>
        <end position="250"/>
    </location>
</feature>
<feature type="transmembrane region" description="Helical" evidence="6">
    <location>
        <begin position="65"/>
        <end position="86"/>
    </location>
</feature>
<dbReference type="EMBL" id="JAINWA010000001">
    <property type="protein sequence ID" value="MCD1654029.1"/>
    <property type="molecule type" value="Genomic_DNA"/>
</dbReference>
<evidence type="ECO:0000256" key="4">
    <source>
        <dbReference type="ARBA" id="ARBA00022989"/>
    </source>
</evidence>
<feature type="transmembrane region" description="Helical" evidence="6">
    <location>
        <begin position="283"/>
        <end position="300"/>
    </location>
</feature>
<evidence type="ECO:0000256" key="1">
    <source>
        <dbReference type="ARBA" id="ARBA00004141"/>
    </source>
</evidence>
<comment type="subcellular location">
    <subcellularLocation>
        <location evidence="1">Membrane</location>
        <topology evidence="1">Multi-pass membrane protein</topology>
    </subcellularLocation>
</comment>
<organism evidence="8 9">
    <name type="scientific">Teretinema zuelzerae</name>
    <dbReference type="NCBI Taxonomy" id="156"/>
    <lineage>
        <taxon>Bacteria</taxon>
        <taxon>Pseudomonadati</taxon>
        <taxon>Spirochaetota</taxon>
        <taxon>Spirochaetia</taxon>
        <taxon>Spirochaetales</taxon>
        <taxon>Treponemataceae</taxon>
        <taxon>Teretinema</taxon>
    </lineage>
</organism>
<dbReference type="Pfam" id="PF00892">
    <property type="entry name" value="EamA"/>
    <property type="match status" value="2"/>
</dbReference>
<feature type="domain" description="EamA" evidence="7">
    <location>
        <begin position="4"/>
        <end position="139"/>
    </location>
</feature>
<accession>A0AAE3JKK5</accession>
<reference evidence="8" key="1">
    <citation type="submission" date="2021-08" db="EMBL/GenBank/DDBJ databases">
        <title>Comparative analyses of Brucepasteria parasyntrophica and Teretinema zuelzerae.</title>
        <authorList>
            <person name="Song Y."/>
            <person name="Brune A."/>
        </authorList>
    </citation>
    <scope>NUCLEOTIDE SEQUENCE</scope>
    <source>
        <strain evidence="8">DSM 1903</strain>
    </source>
</reference>
<proteinExistence type="inferred from homology"/>
<dbReference type="RefSeq" id="WP_230753817.1">
    <property type="nucleotide sequence ID" value="NZ_JAINWA010000001.1"/>
</dbReference>
<feature type="transmembrane region" description="Helical" evidence="6">
    <location>
        <begin position="6"/>
        <end position="28"/>
    </location>
</feature>
<feature type="transmembrane region" description="Helical" evidence="6">
    <location>
        <begin position="196"/>
        <end position="216"/>
    </location>
</feature>
<dbReference type="AlphaFoldDB" id="A0AAE3JKK5"/>
<gene>
    <name evidence="8" type="ORF">K7J14_04865</name>
</gene>
<evidence type="ECO:0000313" key="9">
    <source>
        <dbReference type="Proteomes" id="UP001198163"/>
    </source>
</evidence>
<evidence type="ECO:0000256" key="5">
    <source>
        <dbReference type="ARBA" id="ARBA00023136"/>
    </source>
</evidence>
<sequence>MTYIGEIAALGTALSWTLAALFMENAVSRVGVLPVNTLKVAFGTLYLALVSFALTGHFLPQGVAASSWLFLGASGFVGFVIGDYFLLNAYVYIGSATAMLLMSLSVPLTAAAAFLLYGERLGPWSLAGMALCVSGISVTIAGGRERNAPQNESSAERRFYVKGVAFGVLSAVSMAAGTLLTKAGAAGVDSVAATQIRIGSAFAGFFLVAAFSRKLCDVRAAILDRKALGIISLGAVFGPFIGVGLLLFAIQHAGAGIVSTLSSLSPVFLLPPTAFILKRKVTASQAGGAVLAMLGLALIFR</sequence>
<feature type="transmembrane region" description="Helical" evidence="6">
    <location>
        <begin position="40"/>
        <end position="59"/>
    </location>
</feature>
<keyword evidence="9" id="KW-1185">Reference proteome</keyword>
<keyword evidence="4 6" id="KW-1133">Transmembrane helix</keyword>
<dbReference type="InterPro" id="IPR050638">
    <property type="entry name" value="AA-Vitamin_Transporters"/>
</dbReference>
<dbReference type="SUPFAM" id="SSF103481">
    <property type="entry name" value="Multidrug resistance efflux transporter EmrE"/>
    <property type="match status" value="2"/>
</dbReference>
<evidence type="ECO:0000256" key="2">
    <source>
        <dbReference type="ARBA" id="ARBA00007362"/>
    </source>
</evidence>
<dbReference type="Proteomes" id="UP001198163">
    <property type="component" value="Unassembled WGS sequence"/>
</dbReference>
<feature type="transmembrane region" description="Helical" evidence="6">
    <location>
        <begin position="164"/>
        <end position="184"/>
    </location>
</feature>
<dbReference type="PANTHER" id="PTHR32322:SF2">
    <property type="entry name" value="EAMA DOMAIN-CONTAINING PROTEIN"/>
    <property type="match status" value="1"/>
</dbReference>
<evidence type="ECO:0000256" key="3">
    <source>
        <dbReference type="ARBA" id="ARBA00022692"/>
    </source>
</evidence>
<name>A0AAE3JKK5_9SPIR</name>
<feature type="transmembrane region" description="Helical" evidence="6">
    <location>
        <begin position="98"/>
        <end position="118"/>
    </location>
</feature>
<feature type="transmembrane region" description="Helical" evidence="6">
    <location>
        <begin position="124"/>
        <end position="143"/>
    </location>
</feature>
<dbReference type="PANTHER" id="PTHR32322">
    <property type="entry name" value="INNER MEMBRANE TRANSPORTER"/>
    <property type="match status" value="1"/>
</dbReference>
<comment type="similarity">
    <text evidence="2">Belongs to the EamA transporter family.</text>
</comment>
<evidence type="ECO:0000256" key="6">
    <source>
        <dbReference type="SAM" id="Phobius"/>
    </source>
</evidence>
<dbReference type="InterPro" id="IPR000620">
    <property type="entry name" value="EamA_dom"/>
</dbReference>
<feature type="domain" description="EamA" evidence="7">
    <location>
        <begin position="162"/>
        <end position="300"/>
    </location>
</feature>
<keyword evidence="5 6" id="KW-0472">Membrane</keyword>
<keyword evidence="3 6" id="KW-0812">Transmembrane</keyword>
<protein>
    <submittedName>
        <fullName evidence="8">DMT family transporter</fullName>
    </submittedName>
</protein>
<comment type="caution">
    <text evidence="8">The sequence shown here is derived from an EMBL/GenBank/DDBJ whole genome shotgun (WGS) entry which is preliminary data.</text>
</comment>
<evidence type="ECO:0000259" key="7">
    <source>
        <dbReference type="Pfam" id="PF00892"/>
    </source>
</evidence>
<evidence type="ECO:0000313" key="8">
    <source>
        <dbReference type="EMBL" id="MCD1654029.1"/>
    </source>
</evidence>